<name>A0AAV3XLH1_9CYAN</name>
<gene>
    <name evidence="1" type="ORF">MiSe_81460</name>
</gene>
<dbReference type="RefSeq" id="WP_226592026.1">
    <property type="nucleotide sequence ID" value="NZ_BLAY01000214.1"/>
</dbReference>
<accession>A0AAV3XLH1</accession>
<comment type="caution">
    <text evidence="1">The sequence shown here is derived from an EMBL/GenBank/DDBJ whole genome shotgun (WGS) entry which is preliminary data.</text>
</comment>
<evidence type="ECO:0000313" key="2">
    <source>
        <dbReference type="Proteomes" id="UP001050975"/>
    </source>
</evidence>
<keyword evidence="2" id="KW-1185">Reference proteome</keyword>
<dbReference type="AlphaFoldDB" id="A0AAV3XLH1"/>
<dbReference type="EMBL" id="BLAY01000214">
    <property type="protein sequence ID" value="GET43324.1"/>
    <property type="molecule type" value="Genomic_DNA"/>
</dbReference>
<dbReference type="Proteomes" id="UP001050975">
    <property type="component" value="Unassembled WGS sequence"/>
</dbReference>
<organism evidence="1 2">
    <name type="scientific">Microseira wollei NIES-4236</name>
    <dbReference type="NCBI Taxonomy" id="2530354"/>
    <lineage>
        <taxon>Bacteria</taxon>
        <taxon>Bacillati</taxon>
        <taxon>Cyanobacteriota</taxon>
        <taxon>Cyanophyceae</taxon>
        <taxon>Oscillatoriophycideae</taxon>
        <taxon>Aerosakkonematales</taxon>
        <taxon>Aerosakkonemataceae</taxon>
        <taxon>Microseira</taxon>
    </lineage>
</organism>
<protein>
    <submittedName>
        <fullName evidence="1">Uncharacterized protein</fullName>
    </submittedName>
</protein>
<evidence type="ECO:0000313" key="1">
    <source>
        <dbReference type="EMBL" id="GET43324.1"/>
    </source>
</evidence>
<reference evidence="1" key="1">
    <citation type="submission" date="2019-10" db="EMBL/GenBank/DDBJ databases">
        <title>Draft genome sequece of Microseira wollei NIES-4236.</title>
        <authorList>
            <person name="Yamaguchi H."/>
            <person name="Suzuki S."/>
            <person name="Kawachi M."/>
        </authorList>
    </citation>
    <scope>NUCLEOTIDE SEQUENCE</scope>
    <source>
        <strain evidence="1">NIES-4236</strain>
    </source>
</reference>
<proteinExistence type="predicted"/>
<sequence>MSENLPANANETLDAATIEALTASGIPANRMILIGTKEWITGVIRNLHAVGFAEVGAWSKLVPTRNKGEMISILMRRRSQDQI</sequence>